<dbReference type="Gene3D" id="3.10.180.10">
    <property type="entry name" value="2,3-Dihydroxybiphenyl 1,2-Dioxygenase, domain 1"/>
    <property type="match status" value="1"/>
</dbReference>
<accession>A0AAU7CNF1</accession>
<reference evidence="2" key="1">
    <citation type="submission" date="2024-05" db="EMBL/GenBank/DDBJ databases">
        <title>Planctomycetes of the genus Singulisphaera possess chitinolytic capabilities.</title>
        <authorList>
            <person name="Ivanova A."/>
        </authorList>
    </citation>
    <scope>NUCLEOTIDE SEQUENCE</scope>
    <source>
        <strain evidence="2">Ch08T</strain>
    </source>
</reference>
<protein>
    <submittedName>
        <fullName evidence="2">VOC family protein</fullName>
    </submittedName>
</protein>
<name>A0AAU7CNF1_9BACT</name>
<dbReference type="PROSITE" id="PS51819">
    <property type="entry name" value="VOC"/>
    <property type="match status" value="1"/>
</dbReference>
<proteinExistence type="predicted"/>
<dbReference type="InterPro" id="IPR029068">
    <property type="entry name" value="Glyas_Bleomycin-R_OHBP_Dase"/>
</dbReference>
<feature type="domain" description="VOC" evidence="1">
    <location>
        <begin position="5"/>
        <end position="117"/>
    </location>
</feature>
<dbReference type="CDD" id="cd06587">
    <property type="entry name" value="VOC"/>
    <property type="match status" value="1"/>
</dbReference>
<gene>
    <name evidence="2" type="ORF">V5E97_12665</name>
</gene>
<dbReference type="EMBL" id="CP155447">
    <property type="protein sequence ID" value="XBH06854.1"/>
    <property type="molecule type" value="Genomic_DNA"/>
</dbReference>
<evidence type="ECO:0000259" key="1">
    <source>
        <dbReference type="PROSITE" id="PS51819"/>
    </source>
</evidence>
<dbReference type="InterPro" id="IPR041581">
    <property type="entry name" value="Glyoxalase_6"/>
</dbReference>
<dbReference type="InterPro" id="IPR037523">
    <property type="entry name" value="VOC_core"/>
</dbReference>
<dbReference type="Pfam" id="PF18029">
    <property type="entry name" value="Glyoxalase_6"/>
    <property type="match status" value="1"/>
</dbReference>
<organism evidence="2">
    <name type="scientific">Singulisphaera sp. Ch08</name>
    <dbReference type="NCBI Taxonomy" id="3120278"/>
    <lineage>
        <taxon>Bacteria</taxon>
        <taxon>Pseudomonadati</taxon>
        <taxon>Planctomycetota</taxon>
        <taxon>Planctomycetia</taxon>
        <taxon>Isosphaerales</taxon>
        <taxon>Isosphaeraceae</taxon>
        <taxon>Singulisphaera</taxon>
    </lineage>
</organism>
<dbReference type="AlphaFoldDB" id="A0AAU7CNF1"/>
<evidence type="ECO:0000313" key="2">
    <source>
        <dbReference type="EMBL" id="XBH06854.1"/>
    </source>
</evidence>
<sequence>MGPIELAFPEIRVVDWPRTVRWYVEVLGLRLVLEDVVHQFALLEAGGSRLALKAGPGEVGETSNVRLVFRVSDVDAERDRLIARGGDVGPASDNRAEAYRSVSLLDCEGTPITLFSWLEPPIPPRP</sequence>
<dbReference type="SUPFAM" id="SSF54593">
    <property type="entry name" value="Glyoxalase/Bleomycin resistance protein/Dihydroxybiphenyl dioxygenase"/>
    <property type="match status" value="1"/>
</dbReference>
<dbReference type="RefSeq" id="WP_406699702.1">
    <property type="nucleotide sequence ID" value="NZ_CP155447.1"/>
</dbReference>